<dbReference type="Gene3D" id="2.130.10.10">
    <property type="entry name" value="YVTN repeat-like/Quinoprotein amine dehydrogenase"/>
    <property type="match status" value="2"/>
</dbReference>
<dbReference type="EMBL" id="JBBNAE010000009">
    <property type="protein sequence ID" value="KAK9096135.1"/>
    <property type="molecule type" value="Genomic_DNA"/>
</dbReference>
<comment type="caution">
    <text evidence="5">The sequence shown here is derived from an EMBL/GenBank/DDBJ whole genome shotgun (WGS) entry which is preliminary data.</text>
</comment>
<dbReference type="PANTHER" id="PTHR44489:SF11">
    <property type="entry name" value="WD REPEAT DOMAIN 86"/>
    <property type="match status" value="1"/>
</dbReference>
<dbReference type="PANTHER" id="PTHR44489">
    <property type="match status" value="1"/>
</dbReference>
<proteinExistence type="predicted"/>
<dbReference type="InterPro" id="IPR020472">
    <property type="entry name" value="WD40_PAC1"/>
</dbReference>
<dbReference type="InterPro" id="IPR036322">
    <property type="entry name" value="WD40_repeat_dom_sf"/>
</dbReference>
<feature type="repeat" description="WD" evidence="3">
    <location>
        <begin position="204"/>
        <end position="243"/>
    </location>
</feature>
<keyword evidence="2" id="KW-0677">Repeat</keyword>
<evidence type="ECO:0000313" key="6">
    <source>
        <dbReference type="Proteomes" id="UP001417504"/>
    </source>
</evidence>
<dbReference type="SUPFAM" id="SSF50978">
    <property type="entry name" value="WD40 repeat-like"/>
    <property type="match status" value="1"/>
</dbReference>
<evidence type="ECO:0000256" key="4">
    <source>
        <dbReference type="SAM" id="Phobius"/>
    </source>
</evidence>
<dbReference type="PRINTS" id="PR00320">
    <property type="entry name" value="GPROTEINBRPT"/>
</dbReference>
<dbReference type="InterPro" id="IPR001680">
    <property type="entry name" value="WD40_rpt"/>
</dbReference>
<sequence length="395" mass="43453">MANSDAMITGKKNVQCLTCGNLCAPEKVNLDSRGQNGQEINGDASTSDLDQVTEREEDLVKGVCLGKQKPINLKGHTDCISRFAIGGGFLFSSSFDKTICMWSLQDFSCVQSFRGHEHRITGIVFVESNIQLCISADIGGGIFVWRIDSDRANEPLKKWHEGKDWRYSGIQALAVSGAELLYTGSGDRSIKAWSLQDYSLVCTMNGHKSVVSCLAVCNGVLYSGSWDGTICLWSLNDHSLLTVLGEDKPGNMASVLSLSVDRDVIVAAYENGKIKMWSDKFSKSFDSQDGTTLALYIEGKWLFMGGWNKKINIQELAGDELQVETRDIGSISCDSVITALLFREGKLFAGFADRVIKVIMAVMYVLYSGGVNKGLLLYTAMFLYLYFCVKCYSIS</sequence>
<dbReference type="AlphaFoldDB" id="A0AAP0HUA4"/>
<evidence type="ECO:0000256" key="3">
    <source>
        <dbReference type="PROSITE-ProRule" id="PRU00221"/>
    </source>
</evidence>
<protein>
    <submittedName>
        <fullName evidence="5">Uncharacterized protein</fullName>
    </submittedName>
</protein>
<dbReference type="InterPro" id="IPR044715">
    <property type="entry name" value="WDR86-like"/>
</dbReference>
<feature type="transmembrane region" description="Helical" evidence="4">
    <location>
        <begin position="375"/>
        <end position="393"/>
    </location>
</feature>
<evidence type="ECO:0000256" key="1">
    <source>
        <dbReference type="ARBA" id="ARBA00022574"/>
    </source>
</evidence>
<accession>A0AAP0HUA4</accession>
<name>A0AAP0HUA4_9MAGN</name>
<dbReference type="SMART" id="SM00320">
    <property type="entry name" value="WD40"/>
    <property type="match status" value="5"/>
</dbReference>
<dbReference type="InterPro" id="IPR015943">
    <property type="entry name" value="WD40/YVTN_repeat-like_dom_sf"/>
</dbReference>
<gene>
    <name evidence="5" type="ORF">Sjap_021632</name>
</gene>
<organism evidence="5 6">
    <name type="scientific">Stephania japonica</name>
    <dbReference type="NCBI Taxonomy" id="461633"/>
    <lineage>
        <taxon>Eukaryota</taxon>
        <taxon>Viridiplantae</taxon>
        <taxon>Streptophyta</taxon>
        <taxon>Embryophyta</taxon>
        <taxon>Tracheophyta</taxon>
        <taxon>Spermatophyta</taxon>
        <taxon>Magnoliopsida</taxon>
        <taxon>Ranunculales</taxon>
        <taxon>Menispermaceae</taxon>
        <taxon>Menispermoideae</taxon>
        <taxon>Cissampelideae</taxon>
        <taxon>Stephania</taxon>
    </lineage>
</organism>
<dbReference type="PROSITE" id="PS50082">
    <property type="entry name" value="WD_REPEATS_2"/>
    <property type="match status" value="2"/>
</dbReference>
<dbReference type="Proteomes" id="UP001417504">
    <property type="component" value="Unassembled WGS sequence"/>
</dbReference>
<evidence type="ECO:0000256" key="2">
    <source>
        <dbReference type="ARBA" id="ARBA00022737"/>
    </source>
</evidence>
<evidence type="ECO:0000313" key="5">
    <source>
        <dbReference type="EMBL" id="KAK9096135.1"/>
    </source>
</evidence>
<reference evidence="5 6" key="1">
    <citation type="submission" date="2024-01" db="EMBL/GenBank/DDBJ databases">
        <title>Genome assemblies of Stephania.</title>
        <authorList>
            <person name="Yang L."/>
        </authorList>
    </citation>
    <scope>NUCLEOTIDE SEQUENCE [LARGE SCALE GENOMIC DNA]</scope>
    <source>
        <strain evidence="5">QJT</strain>
        <tissue evidence="5">Leaf</tissue>
    </source>
</reference>
<keyword evidence="4" id="KW-0472">Membrane</keyword>
<feature type="repeat" description="WD" evidence="3">
    <location>
        <begin position="73"/>
        <end position="112"/>
    </location>
</feature>
<keyword evidence="6" id="KW-1185">Reference proteome</keyword>
<keyword evidence="4" id="KW-1133">Transmembrane helix</keyword>
<keyword evidence="4" id="KW-0812">Transmembrane</keyword>
<keyword evidence="1 3" id="KW-0853">WD repeat</keyword>
<dbReference type="Pfam" id="PF00400">
    <property type="entry name" value="WD40"/>
    <property type="match status" value="2"/>
</dbReference>